<comment type="caution">
    <text evidence="1">The sequence shown here is derived from an EMBL/GenBank/DDBJ whole genome shotgun (WGS) entry which is preliminary data.</text>
</comment>
<gene>
    <name evidence="1" type="ORF">BDY19DRAFT_1009174</name>
</gene>
<protein>
    <submittedName>
        <fullName evidence="1">Uncharacterized protein</fullName>
    </submittedName>
</protein>
<dbReference type="Proteomes" id="UP001055072">
    <property type="component" value="Unassembled WGS sequence"/>
</dbReference>
<evidence type="ECO:0000313" key="2">
    <source>
        <dbReference type="Proteomes" id="UP001055072"/>
    </source>
</evidence>
<accession>A0ACB8U140</accession>
<reference evidence="1" key="1">
    <citation type="journal article" date="2021" name="Environ. Microbiol.">
        <title>Gene family expansions and transcriptome signatures uncover fungal adaptations to wood decay.</title>
        <authorList>
            <person name="Hage H."/>
            <person name="Miyauchi S."/>
            <person name="Viragh M."/>
            <person name="Drula E."/>
            <person name="Min B."/>
            <person name="Chaduli D."/>
            <person name="Navarro D."/>
            <person name="Favel A."/>
            <person name="Norest M."/>
            <person name="Lesage-Meessen L."/>
            <person name="Balint B."/>
            <person name="Merenyi Z."/>
            <person name="de Eugenio L."/>
            <person name="Morin E."/>
            <person name="Martinez A.T."/>
            <person name="Baldrian P."/>
            <person name="Stursova M."/>
            <person name="Martinez M.J."/>
            <person name="Novotny C."/>
            <person name="Magnuson J.K."/>
            <person name="Spatafora J.W."/>
            <person name="Maurice S."/>
            <person name="Pangilinan J."/>
            <person name="Andreopoulos W."/>
            <person name="LaButti K."/>
            <person name="Hundley H."/>
            <person name="Na H."/>
            <person name="Kuo A."/>
            <person name="Barry K."/>
            <person name="Lipzen A."/>
            <person name="Henrissat B."/>
            <person name="Riley R."/>
            <person name="Ahrendt S."/>
            <person name="Nagy L.G."/>
            <person name="Grigoriev I.V."/>
            <person name="Martin F."/>
            <person name="Rosso M.N."/>
        </authorList>
    </citation>
    <scope>NUCLEOTIDE SEQUENCE</scope>
    <source>
        <strain evidence="1">CBS 384.51</strain>
    </source>
</reference>
<name>A0ACB8U140_9APHY</name>
<proteinExistence type="predicted"/>
<organism evidence="1 2">
    <name type="scientific">Irpex rosettiformis</name>
    <dbReference type="NCBI Taxonomy" id="378272"/>
    <lineage>
        <taxon>Eukaryota</taxon>
        <taxon>Fungi</taxon>
        <taxon>Dikarya</taxon>
        <taxon>Basidiomycota</taxon>
        <taxon>Agaricomycotina</taxon>
        <taxon>Agaricomycetes</taxon>
        <taxon>Polyporales</taxon>
        <taxon>Irpicaceae</taxon>
        <taxon>Irpex</taxon>
    </lineage>
</organism>
<evidence type="ECO:0000313" key="1">
    <source>
        <dbReference type="EMBL" id="KAI0087949.1"/>
    </source>
</evidence>
<dbReference type="EMBL" id="MU274915">
    <property type="protein sequence ID" value="KAI0087949.1"/>
    <property type="molecule type" value="Genomic_DNA"/>
</dbReference>
<sequence length="371" mass="42171">MSLISPTDSQETHFSSNAHTPNPNLGAFAHDKSTEFEIPSRHPDLYFVDGSIVLLCGHQYFLVHHSLLSFYSPVLKQMVDTSIKDGTGQVMEGRPTVRVQQAPDDMLIFLKAIYGYGLIKLKDMTSFSAISVILKLASTYEAVTIRNKIMPLLQDSWPSTLAQWELREKNATDVDGVYAPRSSMAHPILIIELARQIDAPELLPSAFYDLSRFLPSQLSAGYTDHDTGSVHYLSHDDLFRVFRGKEQAARYFSTFIVKELEGRTPSEFCHNRNELPPARKRRCQVAYEAVTYALIRDVNGLVMNRNSDPLYAISDSLLMQTRDDMPGTDNHSTVRACEACRLEYAAVVEAIREEFWRRLPEWFELEVPSWN</sequence>
<keyword evidence="2" id="KW-1185">Reference proteome</keyword>